<dbReference type="Gene3D" id="3.30.110.40">
    <property type="entry name" value="TusA-like domain"/>
    <property type="match status" value="1"/>
</dbReference>
<evidence type="ECO:0000256" key="4">
    <source>
        <dbReference type="ARBA" id="ARBA00022827"/>
    </source>
</evidence>
<dbReference type="InterPro" id="IPR023753">
    <property type="entry name" value="FAD/NAD-binding_dom"/>
</dbReference>
<accession>A0A6N3ELF5</accession>
<evidence type="ECO:0000313" key="8">
    <source>
        <dbReference type="EMBL" id="VYU41742.1"/>
    </source>
</evidence>
<dbReference type="SUPFAM" id="SSF52821">
    <property type="entry name" value="Rhodanese/Cell cycle control phosphatase"/>
    <property type="match status" value="1"/>
</dbReference>
<dbReference type="InterPro" id="IPR036873">
    <property type="entry name" value="Rhodanese-like_dom_sf"/>
</dbReference>
<evidence type="ECO:0000256" key="6">
    <source>
        <dbReference type="ARBA" id="ARBA00023284"/>
    </source>
</evidence>
<evidence type="ECO:0000256" key="3">
    <source>
        <dbReference type="ARBA" id="ARBA00022630"/>
    </source>
</evidence>
<dbReference type="Gene3D" id="3.40.250.10">
    <property type="entry name" value="Rhodanese-like domain"/>
    <property type="match status" value="1"/>
</dbReference>
<dbReference type="GO" id="GO:0050451">
    <property type="term" value="F:CoA-disulfide reductase (NADPH) activity"/>
    <property type="evidence" value="ECO:0007669"/>
    <property type="project" value="UniProtKB-EC"/>
</dbReference>
<comment type="cofactor">
    <cofactor evidence="1">
        <name>FAD</name>
        <dbReference type="ChEBI" id="CHEBI:57692"/>
    </cofactor>
</comment>
<dbReference type="PROSITE" id="PS50206">
    <property type="entry name" value="RHODANESE_3"/>
    <property type="match status" value="1"/>
</dbReference>
<dbReference type="Pfam" id="PF00581">
    <property type="entry name" value="Rhodanese"/>
    <property type="match status" value="1"/>
</dbReference>
<dbReference type="PANTHER" id="PTHR43429">
    <property type="entry name" value="PYRIDINE NUCLEOTIDE-DISULFIDE OXIDOREDUCTASE DOMAIN-CONTAINING"/>
    <property type="match status" value="1"/>
</dbReference>
<dbReference type="InterPro" id="IPR032836">
    <property type="entry name" value="DsrE2-like"/>
</dbReference>
<protein>
    <submittedName>
        <fullName evidence="8">Coenzyme A disulfide reductase</fullName>
        <ecNumber evidence="8">1.8.1.14</ecNumber>
    </submittedName>
</protein>
<feature type="domain" description="Rhodanese" evidence="7">
    <location>
        <begin position="471"/>
        <end position="561"/>
    </location>
</feature>
<dbReference type="EC" id="1.8.1.14" evidence="8"/>
<keyword evidence="4" id="KW-0274">FAD</keyword>
<sequence>MKKILIVGGVAGGATAAARLRRLSEEDEIILFERDEYISFANCGLPYYIGDVIKDRSKLLVQTVAGMSKRFNLDIRNFSEVVSIDRAGSTVEVKNTKTGETYTETFDHLILSPGAKPIAPPIPGLAEADSIFTLRNVADTDKIKAEVTERSPKRAVVVGGGFIGIEMVENLRDLGINVTLVEKLNQVLKPLDYEMAQIIHQELNANGVNVILGDGVDHFEDAGKKVVLESGMKLDADMVILAIGVAPENKLAKDAGLKLGPRGHIVTTETYEVMDGASGEVIKNIYAIGDAIEVHDFVDGSQTAVPLAWPANRQGRTVADHINGIPFKNHGIQGTSVAKVFNKVFATTGNNVGQLRAKGLPFQQIHAHRGNHAGYYPDSTNIALKLIYDPKTLMVLGAQAVGQEGTEKRIDVIASVMKMGGTIYDLQDMELSYAPPFSAAKDPVNILGYIAQNIDEGVYKTVEWDEIDDIIAGGGYLLDVRTPVEFGAGHVEGSHNLELDTLRDHIDEIPVGKDEPLYITCQVGLRGYLAIRILEDHGFTNLYNLAGGYNTYKAGHYKLAEPNFDVEGSKLGEPEAPEGAKADVNPVKTVDVTGLQCPGPLMATYKAVSEVKEGELVQTIATDFGFVQDVECWCKTNGHTLISQETRGNKYIATIRKGGGASACGLAAADPAVQKNATMVVFDGELDKAIAAMIIAQGAAAQGKDVTLFFTFWGLNVLRKPKAPKVKKNRIEKMFGLMMPKGARRLPLSKMNMFGIGPAMIKSIMKKKNVDDIETMIHKAQDAGVRFIACTMSMELMGIKKEELIDGIEYAGVGTYIASNENVGTTLFI</sequence>
<organism evidence="8">
    <name type="scientific">Eubacterium limosum</name>
    <dbReference type="NCBI Taxonomy" id="1736"/>
    <lineage>
        <taxon>Bacteria</taxon>
        <taxon>Bacillati</taxon>
        <taxon>Bacillota</taxon>
        <taxon>Clostridia</taxon>
        <taxon>Eubacteriales</taxon>
        <taxon>Eubacteriaceae</taxon>
        <taxon>Eubacterium</taxon>
    </lineage>
</organism>
<dbReference type="Pfam" id="PF02852">
    <property type="entry name" value="Pyr_redox_dim"/>
    <property type="match status" value="1"/>
</dbReference>
<dbReference type="InterPro" id="IPR036188">
    <property type="entry name" value="FAD/NAD-bd_sf"/>
</dbReference>
<name>A0A6N3ELF5_EUBLI</name>
<dbReference type="InterPro" id="IPR050260">
    <property type="entry name" value="FAD-bd_OxRdtase"/>
</dbReference>
<keyword evidence="5 8" id="KW-0560">Oxidoreductase</keyword>
<dbReference type="InterPro" id="IPR027396">
    <property type="entry name" value="DsrEFH-like"/>
</dbReference>
<dbReference type="EMBL" id="CACRTR010000011">
    <property type="protein sequence ID" value="VYU41742.1"/>
    <property type="molecule type" value="Genomic_DNA"/>
</dbReference>
<dbReference type="InterPro" id="IPR001455">
    <property type="entry name" value="TusA-like"/>
</dbReference>
<dbReference type="InterPro" id="IPR001763">
    <property type="entry name" value="Rhodanese-like_dom"/>
</dbReference>
<dbReference type="InterPro" id="IPR004099">
    <property type="entry name" value="Pyr_nucl-diS_OxRdtase_dimer"/>
</dbReference>
<dbReference type="PROSITE" id="PS01148">
    <property type="entry name" value="UPF0033"/>
    <property type="match status" value="1"/>
</dbReference>
<dbReference type="SUPFAM" id="SSF64307">
    <property type="entry name" value="SirA-like"/>
    <property type="match status" value="1"/>
</dbReference>
<dbReference type="SUPFAM" id="SSF55424">
    <property type="entry name" value="FAD/NAD-linked reductases, dimerisation (C-terminal) domain"/>
    <property type="match status" value="1"/>
</dbReference>
<evidence type="ECO:0000259" key="7">
    <source>
        <dbReference type="PROSITE" id="PS50206"/>
    </source>
</evidence>
<dbReference type="AlphaFoldDB" id="A0A6N3ELF5"/>
<reference evidence="8" key="1">
    <citation type="submission" date="2019-11" db="EMBL/GenBank/DDBJ databases">
        <authorList>
            <person name="Feng L."/>
        </authorList>
    </citation>
    <scope>NUCLEOTIDE SEQUENCE</scope>
    <source>
        <strain evidence="8">ElimosumLFYP34</strain>
    </source>
</reference>
<dbReference type="PRINTS" id="PR00411">
    <property type="entry name" value="PNDRDTASEI"/>
</dbReference>
<keyword evidence="3" id="KW-0285">Flavoprotein</keyword>
<proteinExistence type="inferred from homology"/>
<dbReference type="SMART" id="SM00450">
    <property type="entry name" value="RHOD"/>
    <property type="match status" value="1"/>
</dbReference>
<evidence type="ECO:0000256" key="2">
    <source>
        <dbReference type="ARBA" id="ARBA00009130"/>
    </source>
</evidence>
<dbReference type="InterPro" id="IPR036868">
    <property type="entry name" value="TusA-like_sf"/>
</dbReference>
<dbReference type="Gene3D" id="3.40.1260.10">
    <property type="entry name" value="DsrEFH-like"/>
    <property type="match status" value="1"/>
</dbReference>
<gene>
    <name evidence="8" type="primary">cdr_2</name>
    <name evidence="8" type="ORF">ELLFYP34_03542</name>
</gene>
<dbReference type="PRINTS" id="PR00368">
    <property type="entry name" value="FADPNR"/>
</dbReference>
<dbReference type="SUPFAM" id="SSF51905">
    <property type="entry name" value="FAD/NAD(P)-binding domain"/>
    <property type="match status" value="2"/>
</dbReference>
<dbReference type="Gene3D" id="3.50.50.60">
    <property type="entry name" value="FAD/NAD(P)-binding domain"/>
    <property type="match status" value="2"/>
</dbReference>
<dbReference type="PANTHER" id="PTHR43429:SF1">
    <property type="entry name" value="NAD(P)H SULFUR OXIDOREDUCTASE (COA-DEPENDENT)"/>
    <property type="match status" value="1"/>
</dbReference>
<dbReference type="Pfam" id="PF13686">
    <property type="entry name" value="DrsE_2"/>
    <property type="match status" value="1"/>
</dbReference>
<comment type="similarity">
    <text evidence="2">Belongs to the class-III pyridine nucleotide-disulfide oxidoreductase family.</text>
</comment>
<keyword evidence="6" id="KW-0676">Redox-active center</keyword>
<evidence type="ECO:0000256" key="1">
    <source>
        <dbReference type="ARBA" id="ARBA00001974"/>
    </source>
</evidence>
<dbReference type="InterPro" id="IPR016156">
    <property type="entry name" value="FAD/NAD-linked_Rdtase_dimer_sf"/>
</dbReference>
<dbReference type="Pfam" id="PF07992">
    <property type="entry name" value="Pyr_redox_2"/>
    <property type="match status" value="1"/>
</dbReference>
<dbReference type="Pfam" id="PF01206">
    <property type="entry name" value="TusA"/>
    <property type="match status" value="1"/>
</dbReference>
<evidence type="ECO:0000256" key="5">
    <source>
        <dbReference type="ARBA" id="ARBA00023002"/>
    </source>
</evidence>
<dbReference type="SUPFAM" id="SSF75169">
    <property type="entry name" value="DsrEFH-like"/>
    <property type="match status" value="1"/>
</dbReference>